<dbReference type="Pfam" id="PF18052">
    <property type="entry name" value="Rx_N"/>
    <property type="match status" value="1"/>
</dbReference>
<feature type="coiled-coil region" evidence="4">
    <location>
        <begin position="108"/>
        <end position="135"/>
    </location>
</feature>
<dbReference type="Gene3D" id="3.80.10.10">
    <property type="entry name" value="Ribonuclease Inhibitor"/>
    <property type="match status" value="1"/>
</dbReference>
<evidence type="ECO:0000259" key="8">
    <source>
        <dbReference type="Pfam" id="PF23598"/>
    </source>
</evidence>
<evidence type="ECO:0000259" key="7">
    <source>
        <dbReference type="Pfam" id="PF23559"/>
    </source>
</evidence>
<evidence type="ECO:0000256" key="3">
    <source>
        <dbReference type="ARBA" id="ARBA00022821"/>
    </source>
</evidence>
<dbReference type="InterPro" id="IPR036388">
    <property type="entry name" value="WH-like_DNA-bd_sf"/>
</dbReference>
<dbReference type="InterPro" id="IPR032675">
    <property type="entry name" value="LRR_dom_sf"/>
</dbReference>
<sequence length="830" mass="96248">MDFSAISSVVKTIGELLTTEVTSLWGVKDQVEDLQTELIWMQSFLKRAAARKVDDDVVRTHVAEIRELAYDAEDVIETFALKVAPRRRGGISNVIKRSACILNEGWLLHQTKCEIERITARITKLTRRLQTYKLDDDKSRDEASSSCSNQRQELRRPYPHVPDDNVVGLADDIKTLVPLLIDQESECRVVSIWGMGDRRGHLHELQCLNDEESWELFQKIAFPQTGRMEELGKEMVHHCAGLPLAITVVGGVLATKTTVYEWQMVLENFNSYLKKRGKGPSTIDVLALSFDDLPPYLRPCFLYLSVFPEDYEIPAERLIQLWVSEGLVSSEEDEGEIMEDVAERMLVELVERCMLQVGRRSPILKIETCRMHDLMRELCLSIAEKEKFVCTIDYPSFPLPLSRVVRRIVVHQPVVLRHIESSPVRSILFFHDTFRVDALVESFLLPKMLKYIEEHEHDYEGCGCSLGLLRDFLYWKLQVRWSHLFNNYKLLRVLYFDESHRSIPLKTPSAIGNLIHLRFLNLGESGFLISRIPSSLGNLRCLQTLDFRISTGLFYPIYVPDVIWKLEQLRHLYLPDNMDEKTKLRLHTLRNLQTLENFNTKNCFATDLSKLTNLRKLRIFGPLDMEDFKECLDKNQAIITCKYLQSLSIFTGGKGIIDAQILGHLLPSCGVLCELMLQGKMKMLPAYHHFPSTIAYIRLEFCKLEEDPMPTLEKLPNLRILVLDELAFITKKIICSAPHFPRLESLIIHRHYRFLEEWEVEEGAMPTLRHLEIIGCRSLKMLPDGLRFITTLQELRIEEMPMEFQDRMVERGEDFYKVQHVPSIVFSRMY</sequence>
<reference evidence="9 10" key="1">
    <citation type="journal article" date="2024" name="G3 (Bethesda)">
        <title>Genome assembly of Hibiscus sabdariffa L. provides insights into metabolisms of medicinal natural products.</title>
        <authorList>
            <person name="Kim T."/>
        </authorList>
    </citation>
    <scope>NUCLEOTIDE SEQUENCE [LARGE SCALE GENOMIC DNA]</scope>
    <source>
        <strain evidence="9">TK-2024</strain>
        <tissue evidence="9">Old leaves</tissue>
    </source>
</reference>
<dbReference type="InterPro" id="IPR027417">
    <property type="entry name" value="P-loop_NTPase"/>
</dbReference>
<keyword evidence="10" id="KW-1185">Reference proteome</keyword>
<dbReference type="InterPro" id="IPR044974">
    <property type="entry name" value="Disease_R_plants"/>
</dbReference>
<accession>A0ABR2PA18</accession>
<name>A0ABR2PA18_9ROSI</name>
<evidence type="ECO:0000256" key="2">
    <source>
        <dbReference type="ARBA" id="ARBA00022741"/>
    </source>
</evidence>
<keyword evidence="1" id="KW-0677">Repeat</keyword>
<evidence type="ECO:0000256" key="1">
    <source>
        <dbReference type="ARBA" id="ARBA00022737"/>
    </source>
</evidence>
<dbReference type="InterPro" id="IPR042197">
    <property type="entry name" value="Apaf_helical"/>
</dbReference>
<dbReference type="InterPro" id="IPR041118">
    <property type="entry name" value="Rx_N"/>
</dbReference>
<dbReference type="PANTHER" id="PTHR23155:SF1185">
    <property type="entry name" value="DISEASE RESISTANCE RPP8-LIKE PROTEIN 3-RELATED"/>
    <property type="match status" value="1"/>
</dbReference>
<dbReference type="Gene3D" id="1.10.10.10">
    <property type="entry name" value="Winged helix-like DNA-binding domain superfamily/Winged helix DNA-binding domain"/>
    <property type="match status" value="1"/>
</dbReference>
<dbReference type="Gene3D" id="1.20.5.4130">
    <property type="match status" value="1"/>
</dbReference>
<dbReference type="Pfam" id="PF23559">
    <property type="entry name" value="WHD_DRP"/>
    <property type="match status" value="1"/>
</dbReference>
<feature type="domain" description="Disease resistance protein winged helix" evidence="7">
    <location>
        <begin position="306"/>
        <end position="378"/>
    </location>
</feature>
<dbReference type="InterPro" id="IPR055414">
    <property type="entry name" value="LRR_R13L4/SHOC2-like"/>
</dbReference>
<keyword evidence="2" id="KW-0547">Nucleotide-binding</keyword>
<feature type="domain" description="Disease resistance N-terminal" evidence="6">
    <location>
        <begin position="5"/>
        <end position="88"/>
    </location>
</feature>
<organism evidence="9 10">
    <name type="scientific">Hibiscus sabdariffa</name>
    <name type="common">roselle</name>
    <dbReference type="NCBI Taxonomy" id="183260"/>
    <lineage>
        <taxon>Eukaryota</taxon>
        <taxon>Viridiplantae</taxon>
        <taxon>Streptophyta</taxon>
        <taxon>Embryophyta</taxon>
        <taxon>Tracheophyta</taxon>
        <taxon>Spermatophyta</taxon>
        <taxon>Magnoliopsida</taxon>
        <taxon>eudicotyledons</taxon>
        <taxon>Gunneridae</taxon>
        <taxon>Pentapetalae</taxon>
        <taxon>rosids</taxon>
        <taxon>malvids</taxon>
        <taxon>Malvales</taxon>
        <taxon>Malvaceae</taxon>
        <taxon>Malvoideae</taxon>
        <taxon>Hibiscus</taxon>
    </lineage>
</organism>
<protein>
    <submittedName>
        <fullName evidence="9">Uncharacterized protein</fullName>
    </submittedName>
</protein>
<feature type="region of interest" description="Disordered" evidence="5">
    <location>
        <begin position="136"/>
        <end position="163"/>
    </location>
</feature>
<dbReference type="Proteomes" id="UP001396334">
    <property type="component" value="Unassembled WGS sequence"/>
</dbReference>
<dbReference type="CDD" id="cd14798">
    <property type="entry name" value="RX-CC_like"/>
    <property type="match status" value="1"/>
</dbReference>
<feature type="domain" description="Disease resistance R13L4/SHOC-2-like LRR" evidence="8">
    <location>
        <begin position="483"/>
        <end position="798"/>
    </location>
</feature>
<evidence type="ECO:0000313" key="9">
    <source>
        <dbReference type="EMBL" id="KAK8985272.1"/>
    </source>
</evidence>
<evidence type="ECO:0000259" key="6">
    <source>
        <dbReference type="Pfam" id="PF18052"/>
    </source>
</evidence>
<dbReference type="SUPFAM" id="SSF52540">
    <property type="entry name" value="P-loop containing nucleoside triphosphate hydrolases"/>
    <property type="match status" value="1"/>
</dbReference>
<dbReference type="InterPro" id="IPR058922">
    <property type="entry name" value="WHD_DRP"/>
</dbReference>
<evidence type="ECO:0000256" key="5">
    <source>
        <dbReference type="SAM" id="MobiDB-lite"/>
    </source>
</evidence>
<dbReference type="Pfam" id="PF23598">
    <property type="entry name" value="LRR_14"/>
    <property type="match status" value="1"/>
</dbReference>
<dbReference type="InterPro" id="IPR038005">
    <property type="entry name" value="RX-like_CC"/>
</dbReference>
<dbReference type="SUPFAM" id="SSF52058">
    <property type="entry name" value="L domain-like"/>
    <property type="match status" value="1"/>
</dbReference>
<keyword evidence="4" id="KW-0175">Coiled coil</keyword>
<proteinExistence type="predicted"/>
<evidence type="ECO:0000313" key="10">
    <source>
        <dbReference type="Proteomes" id="UP001396334"/>
    </source>
</evidence>
<dbReference type="PANTHER" id="PTHR23155">
    <property type="entry name" value="DISEASE RESISTANCE PROTEIN RP"/>
    <property type="match status" value="1"/>
</dbReference>
<dbReference type="EMBL" id="JBBPBN010000069">
    <property type="protein sequence ID" value="KAK8985272.1"/>
    <property type="molecule type" value="Genomic_DNA"/>
</dbReference>
<dbReference type="Gene3D" id="1.10.8.430">
    <property type="entry name" value="Helical domain of apoptotic protease-activating factors"/>
    <property type="match status" value="1"/>
</dbReference>
<gene>
    <name evidence="9" type="ORF">V6N11_068539</name>
</gene>
<comment type="caution">
    <text evidence="9">The sequence shown here is derived from an EMBL/GenBank/DDBJ whole genome shotgun (WGS) entry which is preliminary data.</text>
</comment>
<keyword evidence="3" id="KW-0611">Plant defense</keyword>
<evidence type="ECO:0000256" key="4">
    <source>
        <dbReference type="SAM" id="Coils"/>
    </source>
</evidence>